<dbReference type="Proteomes" id="UP000650511">
    <property type="component" value="Unassembled WGS sequence"/>
</dbReference>
<dbReference type="FunFam" id="3.40.50.300:FF:000016">
    <property type="entry name" value="Oligopeptide ABC transporter ATP-binding component"/>
    <property type="match status" value="1"/>
</dbReference>
<protein>
    <submittedName>
        <fullName evidence="10">ABC transporter ATP-binding protein</fullName>
    </submittedName>
</protein>
<dbReference type="InterPro" id="IPR003593">
    <property type="entry name" value="AAA+_ATPase"/>
</dbReference>
<dbReference type="Gene3D" id="3.40.50.300">
    <property type="entry name" value="P-loop containing nucleotide triphosphate hydrolases"/>
    <property type="match status" value="1"/>
</dbReference>
<feature type="domain" description="ABC transporter" evidence="9">
    <location>
        <begin position="15"/>
        <end position="263"/>
    </location>
</feature>
<proteinExistence type="inferred from homology"/>
<organism evidence="10 11">
    <name type="scientific">Egicoccus halophilus</name>
    <dbReference type="NCBI Taxonomy" id="1670830"/>
    <lineage>
        <taxon>Bacteria</taxon>
        <taxon>Bacillati</taxon>
        <taxon>Actinomycetota</taxon>
        <taxon>Nitriliruptoria</taxon>
        <taxon>Egicoccales</taxon>
        <taxon>Egicoccaceae</taxon>
        <taxon>Egicoccus</taxon>
    </lineage>
</organism>
<keyword evidence="4" id="KW-1003">Cell membrane</keyword>
<evidence type="ECO:0000313" key="10">
    <source>
        <dbReference type="EMBL" id="GGI03052.1"/>
    </source>
</evidence>
<keyword evidence="11" id="KW-1185">Reference proteome</keyword>
<dbReference type="GO" id="GO:0016887">
    <property type="term" value="F:ATP hydrolysis activity"/>
    <property type="evidence" value="ECO:0007669"/>
    <property type="project" value="InterPro"/>
</dbReference>
<evidence type="ECO:0000256" key="6">
    <source>
        <dbReference type="ARBA" id="ARBA00022840"/>
    </source>
</evidence>
<evidence type="ECO:0000256" key="2">
    <source>
        <dbReference type="ARBA" id="ARBA00005417"/>
    </source>
</evidence>
<dbReference type="PROSITE" id="PS00211">
    <property type="entry name" value="ABC_TRANSPORTER_1"/>
    <property type="match status" value="1"/>
</dbReference>
<dbReference type="SMART" id="SM00382">
    <property type="entry name" value="AAA"/>
    <property type="match status" value="1"/>
</dbReference>
<feature type="region of interest" description="Disordered" evidence="8">
    <location>
        <begin position="334"/>
        <end position="359"/>
    </location>
</feature>
<comment type="similarity">
    <text evidence="2">Belongs to the ABC transporter superfamily.</text>
</comment>
<dbReference type="PANTHER" id="PTHR43297">
    <property type="entry name" value="OLIGOPEPTIDE TRANSPORT ATP-BINDING PROTEIN APPD"/>
    <property type="match status" value="1"/>
</dbReference>
<keyword evidence="5" id="KW-0547">Nucleotide-binding</keyword>
<dbReference type="AlphaFoldDB" id="A0A8J3A6X6"/>
<accession>A0A8J3A6X6</accession>
<evidence type="ECO:0000256" key="3">
    <source>
        <dbReference type="ARBA" id="ARBA00022448"/>
    </source>
</evidence>
<dbReference type="OrthoDB" id="3508321at2"/>
<comment type="subcellular location">
    <subcellularLocation>
        <location evidence="1">Cell membrane</location>
        <topology evidence="1">Peripheral membrane protein</topology>
    </subcellularLocation>
</comment>
<keyword evidence="3" id="KW-0813">Transport</keyword>
<evidence type="ECO:0000256" key="4">
    <source>
        <dbReference type="ARBA" id="ARBA00022475"/>
    </source>
</evidence>
<dbReference type="InterPro" id="IPR027417">
    <property type="entry name" value="P-loop_NTPase"/>
</dbReference>
<dbReference type="InterPro" id="IPR050388">
    <property type="entry name" value="ABC_Ni/Peptide_Import"/>
</dbReference>
<dbReference type="CDD" id="cd03257">
    <property type="entry name" value="ABC_NikE_OppD_transporters"/>
    <property type="match status" value="1"/>
</dbReference>
<evidence type="ECO:0000256" key="7">
    <source>
        <dbReference type="ARBA" id="ARBA00023136"/>
    </source>
</evidence>
<evidence type="ECO:0000313" key="11">
    <source>
        <dbReference type="Proteomes" id="UP000650511"/>
    </source>
</evidence>
<dbReference type="Pfam" id="PF08352">
    <property type="entry name" value="oligo_HPY"/>
    <property type="match status" value="1"/>
</dbReference>
<dbReference type="EMBL" id="BMHA01000001">
    <property type="protein sequence ID" value="GGI03052.1"/>
    <property type="molecule type" value="Genomic_DNA"/>
</dbReference>
<evidence type="ECO:0000256" key="5">
    <source>
        <dbReference type="ARBA" id="ARBA00022741"/>
    </source>
</evidence>
<dbReference type="Pfam" id="PF00005">
    <property type="entry name" value="ABC_tran"/>
    <property type="match status" value="1"/>
</dbReference>
<evidence type="ECO:0000256" key="1">
    <source>
        <dbReference type="ARBA" id="ARBA00004202"/>
    </source>
</evidence>
<dbReference type="GO" id="GO:0005886">
    <property type="term" value="C:plasma membrane"/>
    <property type="evidence" value="ECO:0007669"/>
    <property type="project" value="UniProtKB-SubCell"/>
</dbReference>
<sequence length="359" mass="38809">MSNPSAPDREVVLSVRDLEVSFASKRGRASVVRGLDYDVHRGETLAIVGESGSGKSVSTLALTKLIPMPPGRVTGTAHLGGEDLLAMSERELLRVRGRRVGFVFQDPMTSLNPVHPIGRQLVEGMRHHLGLSEAQGRDRAVELLRLVGIPAAEKRLDDYPHQFSGGMRQRVVIAIGLSCDPQVLIADEATTALDVTTQAQITELVGRLQQELGMAVIWITHDLGVVAGIADRVLVMYAGEIVEEARVDELFADPRHPYTVGLLRSLPVLGAFDRDELAAIPGLPPAPTDLPAGCAFHPRCGFRHDDRCATERPPLREVAPGHRIRSFYEVAEDERRAAATAGDDEQAPTSAGRDSEGVA</sequence>
<dbReference type="InterPro" id="IPR003439">
    <property type="entry name" value="ABC_transporter-like_ATP-bd"/>
</dbReference>
<dbReference type="NCBIfam" id="TIGR01727">
    <property type="entry name" value="oligo_HPY"/>
    <property type="match status" value="1"/>
</dbReference>
<dbReference type="InterPro" id="IPR013563">
    <property type="entry name" value="Oligopep_ABC_C"/>
</dbReference>
<keyword evidence="7" id="KW-0472">Membrane</keyword>
<gene>
    <name evidence="10" type="ORF">GCM10011354_02450</name>
</gene>
<evidence type="ECO:0000256" key="8">
    <source>
        <dbReference type="SAM" id="MobiDB-lite"/>
    </source>
</evidence>
<comment type="caution">
    <text evidence="10">The sequence shown here is derived from an EMBL/GenBank/DDBJ whole genome shotgun (WGS) entry which is preliminary data.</text>
</comment>
<dbReference type="GO" id="GO:0015833">
    <property type="term" value="P:peptide transport"/>
    <property type="evidence" value="ECO:0007669"/>
    <property type="project" value="InterPro"/>
</dbReference>
<reference evidence="10" key="2">
    <citation type="submission" date="2020-09" db="EMBL/GenBank/DDBJ databases">
        <authorList>
            <person name="Sun Q."/>
            <person name="Zhou Y."/>
        </authorList>
    </citation>
    <scope>NUCLEOTIDE SEQUENCE</scope>
    <source>
        <strain evidence="10">CGMCC 1.14988</strain>
    </source>
</reference>
<keyword evidence="6 10" id="KW-0067">ATP-binding</keyword>
<dbReference type="SUPFAM" id="SSF52540">
    <property type="entry name" value="P-loop containing nucleoside triphosphate hydrolases"/>
    <property type="match status" value="1"/>
</dbReference>
<dbReference type="PANTHER" id="PTHR43297:SF2">
    <property type="entry name" value="DIPEPTIDE TRANSPORT ATP-BINDING PROTEIN DPPD"/>
    <property type="match status" value="1"/>
</dbReference>
<dbReference type="RefSeq" id="WP_130648284.1">
    <property type="nucleotide sequence ID" value="NZ_BMHA01000001.1"/>
</dbReference>
<evidence type="ECO:0000259" key="9">
    <source>
        <dbReference type="PROSITE" id="PS50893"/>
    </source>
</evidence>
<reference evidence="10" key="1">
    <citation type="journal article" date="2014" name="Int. J. Syst. Evol. Microbiol.">
        <title>Complete genome sequence of Corynebacterium casei LMG S-19264T (=DSM 44701T), isolated from a smear-ripened cheese.</title>
        <authorList>
            <consortium name="US DOE Joint Genome Institute (JGI-PGF)"/>
            <person name="Walter F."/>
            <person name="Albersmeier A."/>
            <person name="Kalinowski J."/>
            <person name="Ruckert C."/>
        </authorList>
    </citation>
    <scope>NUCLEOTIDE SEQUENCE</scope>
    <source>
        <strain evidence="10">CGMCC 1.14988</strain>
    </source>
</reference>
<dbReference type="PROSITE" id="PS50893">
    <property type="entry name" value="ABC_TRANSPORTER_2"/>
    <property type="match status" value="1"/>
</dbReference>
<dbReference type="GO" id="GO:0005524">
    <property type="term" value="F:ATP binding"/>
    <property type="evidence" value="ECO:0007669"/>
    <property type="project" value="UniProtKB-KW"/>
</dbReference>
<name>A0A8J3A6X6_9ACTN</name>
<dbReference type="InterPro" id="IPR017871">
    <property type="entry name" value="ABC_transporter-like_CS"/>
</dbReference>